<reference evidence="2" key="1">
    <citation type="journal article" date="2019" name="Int. J. Syst. Evol. Microbiol.">
        <title>The Global Catalogue of Microorganisms (GCM) 10K type strain sequencing project: providing services to taxonomists for standard genome sequencing and annotation.</title>
        <authorList>
            <consortium name="The Broad Institute Genomics Platform"/>
            <consortium name="The Broad Institute Genome Sequencing Center for Infectious Disease"/>
            <person name="Wu L."/>
            <person name="Ma J."/>
        </authorList>
    </citation>
    <scope>NUCLEOTIDE SEQUENCE [LARGE SCALE GENOMIC DNA]</scope>
    <source>
        <strain evidence="2">CCUG 36956</strain>
    </source>
</reference>
<dbReference type="Proteomes" id="UP001596223">
    <property type="component" value="Unassembled WGS sequence"/>
</dbReference>
<accession>A0ABW1JN04</accession>
<organism evidence="1 2">
    <name type="scientific">Nocardia lasii</name>
    <dbReference type="NCBI Taxonomy" id="1616107"/>
    <lineage>
        <taxon>Bacteria</taxon>
        <taxon>Bacillati</taxon>
        <taxon>Actinomycetota</taxon>
        <taxon>Actinomycetes</taxon>
        <taxon>Mycobacteriales</taxon>
        <taxon>Nocardiaceae</taxon>
        <taxon>Nocardia</taxon>
    </lineage>
</organism>
<dbReference type="EMBL" id="JBHSQN010000002">
    <property type="protein sequence ID" value="MFC6010787.1"/>
    <property type="molecule type" value="Genomic_DNA"/>
</dbReference>
<protein>
    <submittedName>
        <fullName evidence="1">Uncharacterized protein</fullName>
    </submittedName>
</protein>
<evidence type="ECO:0000313" key="1">
    <source>
        <dbReference type="EMBL" id="MFC6010787.1"/>
    </source>
</evidence>
<sequence length="366" mass="40055">MTESSGALLTTENNKPLYLPVDTLVAAPVPPVKVPSGQELRRNWWTTTGTGSSDLRIVQVAVLRTPSQGLELEVLRTVVQTFRPGSTTPDTDHTIPGFEVHEHELESIAGNAAGKIAVSWNVGDKGDGCQRTCVTTVLDPTSTRAITPPVQGEQLAFDTDRLVIKHQEQLGRYCVNVTARAVDTLAEQWRYDPRTELDTDNCSARALNQARDNRTTWPFVVIETRTGWHPLSVVTGRPTRPAFTGAHRVALDPMADLLLVHSGISNDSPALEVFDTTTWTSVFTLSTADAGALGAETNPATLIGGHLYVITKDGRTVTDVRARKTLSQDYRNKPTEALNGRWVLVEAGGYKDLYPLVNGRYEGPWF</sequence>
<evidence type="ECO:0000313" key="2">
    <source>
        <dbReference type="Proteomes" id="UP001596223"/>
    </source>
</evidence>
<dbReference type="RefSeq" id="WP_378601187.1">
    <property type="nucleotide sequence ID" value="NZ_JBHSQN010000002.1"/>
</dbReference>
<keyword evidence="2" id="KW-1185">Reference proteome</keyword>
<comment type="caution">
    <text evidence="1">The sequence shown here is derived from an EMBL/GenBank/DDBJ whole genome shotgun (WGS) entry which is preliminary data.</text>
</comment>
<name>A0ABW1JN04_9NOCA</name>
<proteinExistence type="predicted"/>
<gene>
    <name evidence="1" type="ORF">ACFP3H_06955</name>
</gene>